<dbReference type="InterPro" id="IPR005238">
    <property type="entry name" value="ComB-like"/>
</dbReference>
<dbReference type="AlphaFoldDB" id="A0A381VYN0"/>
<dbReference type="EMBL" id="UINC01010185">
    <property type="protein sequence ID" value="SVA45400.1"/>
    <property type="molecule type" value="Genomic_DNA"/>
</dbReference>
<evidence type="ECO:0000313" key="7">
    <source>
        <dbReference type="EMBL" id="SVA45400.1"/>
    </source>
</evidence>
<reference evidence="7" key="1">
    <citation type="submission" date="2018-05" db="EMBL/GenBank/DDBJ databases">
        <authorList>
            <person name="Lanie J.A."/>
            <person name="Ng W.-L."/>
            <person name="Kazmierczak K.M."/>
            <person name="Andrzejewski T.M."/>
            <person name="Davidsen T.M."/>
            <person name="Wayne K.J."/>
            <person name="Tettelin H."/>
            <person name="Glass J.I."/>
            <person name="Rusch D."/>
            <person name="Podicherti R."/>
            <person name="Tsui H.-C.T."/>
            <person name="Winkler M.E."/>
        </authorList>
    </citation>
    <scope>NUCLEOTIDE SEQUENCE</scope>
</reference>
<evidence type="ECO:0000256" key="6">
    <source>
        <dbReference type="ARBA" id="ARBA00033711"/>
    </source>
</evidence>
<dbReference type="GO" id="GO:0000287">
    <property type="term" value="F:magnesium ion binding"/>
    <property type="evidence" value="ECO:0007669"/>
    <property type="project" value="InterPro"/>
</dbReference>
<evidence type="ECO:0000256" key="1">
    <source>
        <dbReference type="ARBA" id="ARBA00001946"/>
    </source>
</evidence>
<dbReference type="Gene3D" id="3.90.1560.10">
    <property type="entry name" value="ComB-like"/>
    <property type="match status" value="1"/>
</dbReference>
<dbReference type="GO" id="GO:0050545">
    <property type="term" value="F:sulfopyruvate decarboxylase activity"/>
    <property type="evidence" value="ECO:0007669"/>
    <property type="project" value="TreeGrafter"/>
</dbReference>
<sequence length="224" mass="24313">MEVRIEHGISGAEIAVSRGDAIVIVDAIRASTTYVMAFASGADRIIPCSSREHLAEKYEDYPNSLKCGERLCKKIEGYDLGSSPVEMSNTDLMGKVLLSSTTNGSRMVVACRDSPLVVMGGFCNASSVAEFLKGRNIDTSIICSGRLGEQVIEDNLCGEFIKHLLMSSSEPFRLSKKEIEEACLVSPSYEMLSNAGLEGDFEKCMSFDSHSLVPVFDGEAFILL</sequence>
<protein>
    <recommendedName>
        <fullName evidence="3">2-phosphosulfolactate phosphatase</fullName>
        <ecNumber evidence="3">3.1.3.71</ecNumber>
    </recommendedName>
</protein>
<dbReference type="InterPro" id="IPR036702">
    <property type="entry name" value="ComB-like_sf"/>
</dbReference>
<comment type="cofactor">
    <cofactor evidence="1">
        <name>Mg(2+)</name>
        <dbReference type="ChEBI" id="CHEBI:18420"/>
    </cofactor>
</comment>
<dbReference type="PANTHER" id="PTHR37311:SF1">
    <property type="entry name" value="2-PHOSPHOSULFOLACTATE PHOSPHATASE-RELATED"/>
    <property type="match status" value="1"/>
</dbReference>
<evidence type="ECO:0000256" key="3">
    <source>
        <dbReference type="ARBA" id="ARBA00012953"/>
    </source>
</evidence>
<evidence type="ECO:0000256" key="2">
    <source>
        <dbReference type="ARBA" id="ARBA00009997"/>
    </source>
</evidence>
<gene>
    <name evidence="7" type="ORF">METZ01_LOCUS98254</name>
</gene>
<keyword evidence="4" id="KW-0378">Hydrolase</keyword>
<dbReference type="EC" id="3.1.3.71" evidence="3"/>
<comment type="catalytic activity">
    <reaction evidence="6">
        <text>(2R)-O-phospho-3-sulfolactate + H2O = (2R)-3-sulfolactate + phosphate</text>
        <dbReference type="Rhea" id="RHEA:23416"/>
        <dbReference type="ChEBI" id="CHEBI:15377"/>
        <dbReference type="ChEBI" id="CHEBI:15597"/>
        <dbReference type="ChEBI" id="CHEBI:43474"/>
        <dbReference type="ChEBI" id="CHEBI:58738"/>
        <dbReference type="EC" id="3.1.3.71"/>
    </reaction>
</comment>
<accession>A0A381VYN0</accession>
<dbReference type="PANTHER" id="PTHR37311">
    <property type="entry name" value="2-PHOSPHOSULFOLACTATE PHOSPHATASE-RELATED"/>
    <property type="match status" value="1"/>
</dbReference>
<proteinExistence type="inferred from homology"/>
<organism evidence="7">
    <name type="scientific">marine metagenome</name>
    <dbReference type="NCBI Taxonomy" id="408172"/>
    <lineage>
        <taxon>unclassified sequences</taxon>
        <taxon>metagenomes</taxon>
        <taxon>ecological metagenomes</taxon>
    </lineage>
</organism>
<evidence type="ECO:0000256" key="5">
    <source>
        <dbReference type="ARBA" id="ARBA00022842"/>
    </source>
</evidence>
<evidence type="ECO:0000256" key="4">
    <source>
        <dbReference type="ARBA" id="ARBA00022801"/>
    </source>
</evidence>
<keyword evidence="5" id="KW-0460">Magnesium</keyword>
<dbReference type="GO" id="GO:0050532">
    <property type="term" value="F:2-phosphosulfolactate phosphatase activity"/>
    <property type="evidence" value="ECO:0007669"/>
    <property type="project" value="UniProtKB-EC"/>
</dbReference>
<name>A0A381VYN0_9ZZZZ</name>
<dbReference type="Pfam" id="PF04029">
    <property type="entry name" value="2-ph_phosp"/>
    <property type="match status" value="1"/>
</dbReference>
<comment type="similarity">
    <text evidence="2">Belongs to the ComB family.</text>
</comment>
<dbReference type="SUPFAM" id="SSF142823">
    <property type="entry name" value="ComB-like"/>
    <property type="match status" value="1"/>
</dbReference>